<reference evidence="2 3" key="1">
    <citation type="journal article" date="2015" name="Genome Announc.">
        <title>Expanding the biotechnology potential of lactobacilli through comparative genomics of 213 strains and associated genera.</title>
        <authorList>
            <person name="Sun Z."/>
            <person name="Harris H.M."/>
            <person name="McCann A."/>
            <person name="Guo C."/>
            <person name="Argimon S."/>
            <person name="Zhang W."/>
            <person name="Yang X."/>
            <person name="Jeffery I.B."/>
            <person name="Cooney J.C."/>
            <person name="Kagawa T.F."/>
            <person name="Liu W."/>
            <person name="Song Y."/>
            <person name="Salvetti E."/>
            <person name="Wrobel A."/>
            <person name="Rasinkangas P."/>
            <person name="Parkhill J."/>
            <person name="Rea M.C."/>
            <person name="O'Sullivan O."/>
            <person name="Ritari J."/>
            <person name="Douillard F.P."/>
            <person name="Paul Ross R."/>
            <person name="Yang R."/>
            <person name="Briner A.E."/>
            <person name="Felis G.E."/>
            <person name="de Vos W.M."/>
            <person name="Barrangou R."/>
            <person name="Klaenhammer T.R."/>
            <person name="Caufield P.W."/>
            <person name="Cui Y."/>
            <person name="Zhang H."/>
            <person name="O'Toole P.W."/>
        </authorList>
    </citation>
    <scope>NUCLEOTIDE SEQUENCE [LARGE SCALE GENOMIC DNA]</scope>
    <source>
        <strain evidence="2 3">DSM 20593</strain>
    </source>
</reference>
<accession>A0A0R2JMM6</accession>
<protein>
    <recommendedName>
        <fullName evidence="1">Baseplate protein J-like barrel domain-containing protein</fullName>
    </recommendedName>
</protein>
<dbReference type="STRING" id="1616.IV73_GL000184"/>
<dbReference type="PANTHER" id="PTHR37829:SF3">
    <property type="entry name" value="PROTEIN JAYE-RELATED"/>
    <property type="match status" value="1"/>
</dbReference>
<dbReference type="PATRIC" id="fig|1616.3.peg.190"/>
<dbReference type="Proteomes" id="UP000051655">
    <property type="component" value="Unassembled WGS sequence"/>
</dbReference>
<evidence type="ECO:0000313" key="2">
    <source>
        <dbReference type="EMBL" id="KRN75690.1"/>
    </source>
</evidence>
<dbReference type="InterPro" id="IPR052399">
    <property type="entry name" value="Phage_Baseplate_Assmbl_Protein"/>
</dbReference>
<dbReference type="InterPro" id="IPR006949">
    <property type="entry name" value="Barrel_Baseplate_J-like"/>
</dbReference>
<gene>
    <name evidence="2" type="ORF">IV73_GL000184</name>
</gene>
<dbReference type="PANTHER" id="PTHR37829">
    <property type="entry name" value="PHAGE-LIKE ELEMENT PBSX PROTEIN XKDT"/>
    <property type="match status" value="1"/>
</dbReference>
<feature type="domain" description="Baseplate protein J-like barrel" evidence="1">
    <location>
        <begin position="80"/>
        <end position="160"/>
    </location>
</feature>
<name>A0A0R2JMM6_9LACO</name>
<comment type="caution">
    <text evidence="2">The sequence shown here is derived from an EMBL/GenBank/DDBJ whole genome shotgun (WGS) entry which is preliminary data.</text>
</comment>
<dbReference type="AlphaFoldDB" id="A0A0R2JMM6"/>
<organism evidence="2 3">
    <name type="scientific">Weissella kandleri</name>
    <dbReference type="NCBI Taxonomy" id="1616"/>
    <lineage>
        <taxon>Bacteria</taxon>
        <taxon>Bacillati</taxon>
        <taxon>Bacillota</taxon>
        <taxon>Bacilli</taxon>
        <taxon>Lactobacillales</taxon>
        <taxon>Lactobacillaceae</taxon>
        <taxon>Weissella</taxon>
    </lineage>
</organism>
<dbReference type="Pfam" id="PF04865">
    <property type="entry name" value="Baseplate_J"/>
    <property type="match status" value="1"/>
</dbReference>
<sequence>MQELSAKWIELFGSNSDVSSHSVAGIIIRLLAFFFDLVYQLSEKVYYSQYLNTASGVSLDRIAANFGVNRNSATRAIVDLLFTGTPGYVVPSGSLFKTSDDKVYQLGSSVILDTKGTNTGTAYAVELGVDYNVPANTVINQVEVTTDIFSVTNSEPAQGGADDETDAELARRVRLANDTKPSSPVNGVISAVMKVPGVKNVQVILNNTMEPDEYNNPAKSIHVYIDGGEESKISTALFESVAAGILMVGSKETYLTDLSGNPNNHVAFDFAEQQIIYVNVKLSVNTDFELDGLEQVEKAIAEYLDTVKMGGIVRYSYLYKYIYDNVKGIVVADVKIGDEVNNLSMADVHLKQFATAKSTNESMVITKDGI</sequence>
<keyword evidence="3" id="KW-1185">Reference proteome</keyword>
<proteinExistence type="predicted"/>
<dbReference type="EMBL" id="JQBP01000001">
    <property type="protein sequence ID" value="KRN75690.1"/>
    <property type="molecule type" value="Genomic_DNA"/>
</dbReference>
<evidence type="ECO:0000313" key="3">
    <source>
        <dbReference type="Proteomes" id="UP000051655"/>
    </source>
</evidence>
<evidence type="ECO:0000259" key="1">
    <source>
        <dbReference type="Pfam" id="PF04865"/>
    </source>
</evidence>